<feature type="transmembrane region" description="Helical" evidence="6">
    <location>
        <begin position="546"/>
        <end position="567"/>
    </location>
</feature>
<dbReference type="CDD" id="cd09143">
    <property type="entry name" value="PLDc_vPLD1_2_like_bac_2"/>
    <property type="match status" value="1"/>
</dbReference>
<feature type="compositionally biased region" description="Low complexity" evidence="5">
    <location>
        <begin position="856"/>
        <end position="900"/>
    </location>
</feature>
<dbReference type="Pfam" id="PF13091">
    <property type="entry name" value="PLDc_2"/>
    <property type="match status" value="1"/>
</dbReference>
<evidence type="ECO:0000256" key="1">
    <source>
        <dbReference type="ARBA" id="ARBA00000798"/>
    </source>
</evidence>
<dbReference type="Proteomes" id="UP000243719">
    <property type="component" value="Unassembled WGS sequence"/>
</dbReference>
<dbReference type="STRING" id="1770053.SAMN05216551_103125"/>
<evidence type="ECO:0000313" key="8">
    <source>
        <dbReference type="EMBL" id="SDV47582.1"/>
    </source>
</evidence>
<keyword evidence="6" id="KW-1133">Transmembrane helix</keyword>
<feature type="compositionally biased region" description="Basic and acidic residues" evidence="5">
    <location>
        <begin position="773"/>
        <end position="804"/>
    </location>
</feature>
<feature type="domain" description="PLD phosphodiesterase" evidence="7">
    <location>
        <begin position="363"/>
        <end position="385"/>
    </location>
</feature>
<dbReference type="SMART" id="SM00155">
    <property type="entry name" value="PLDc"/>
    <property type="match status" value="2"/>
</dbReference>
<feature type="domain" description="PLD phosphodiesterase" evidence="7">
    <location>
        <begin position="138"/>
        <end position="165"/>
    </location>
</feature>
<keyword evidence="6" id="KW-0472">Membrane</keyword>
<feature type="transmembrane region" description="Helical" evidence="6">
    <location>
        <begin position="500"/>
        <end position="519"/>
    </location>
</feature>
<evidence type="ECO:0000256" key="6">
    <source>
        <dbReference type="SAM" id="Phobius"/>
    </source>
</evidence>
<evidence type="ECO:0000256" key="2">
    <source>
        <dbReference type="ARBA" id="ARBA00022737"/>
    </source>
</evidence>
<evidence type="ECO:0000313" key="9">
    <source>
        <dbReference type="Proteomes" id="UP000243719"/>
    </source>
</evidence>
<feature type="compositionally biased region" description="Low complexity" evidence="5">
    <location>
        <begin position="740"/>
        <end position="750"/>
    </location>
</feature>
<keyword evidence="3" id="KW-0378">Hydrolase</keyword>
<evidence type="ECO:0000256" key="5">
    <source>
        <dbReference type="SAM" id="MobiDB-lite"/>
    </source>
</evidence>
<dbReference type="SUPFAM" id="SSF56024">
    <property type="entry name" value="Phospholipase D/nuclease"/>
    <property type="match status" value="2"/>
</dbReference>
<dbReference type="InterPro" id="IPR001736">
    <property type="entry name" value="PLipase_D/transphosphatidylase"/>
</dbReference>
<name>A0A1H2PM34_9BURK</name>
<feature type="transmembrane region" description="Helical" evidence="6">
    <location>
        <begin position="688"/>
        <end position="707"/>
    </location>
</feature>
<protein>
    <submittedName>
        <fullName evidence="8">Phosphatidylserine/phosphatidylglycerophosphate/cardiolipin synthase</fullName>
    </submittedName>
</protein>
<dbReference type="InterPro" id="IPR025202">
    <property type="entry name" value="PLD-like_dom"/>
</dbReference>
<keyword evidence="6" id="KW-0812">Transmembrane</keyword>
<gene>
    <name evidence="8" type="ORF">SAMN05216551_103125</name>
</gene>
<dbReference type="CDD" id="cd09140">
    <property type="entry name" value="PLDc_vPLD1_2_like_bac_1"/>
    <property type="match status" value="1"/>
</dbReference>
<dbReference type="PANTHER" id="PTHR18896:SF76">
    <property type="entry name" value="PHOSPHOLIPASE"/>
    <property type="match status" value="1"/>
</dbReference>
<dbReference type="GO" id="GO:0004630">
    <property type="term" value="F:phospholipase D activity"/>
    <property type="evidence" value="ECO:0007669"/>
    <property type="project" value="UniProtKB-EC"/>
</dbReference>
<accession>A0A1H2PM34</accession>
<feature type="transmembrane region" description="Helical" evidence="6">
    <location>
        <begin position="579"/>
        <end position="597"/>
    </location>
</feature>
<keyword evidence="4" id="KW-0443">Lipid metabolism</keyword>
<organism evidence="8 9">
    <name type="scientific">Chitinasiproducens palmae</name>
    <dbReference type="NCBI Taxonomy" id="1770053"/>
    <lineage>
        <taxon>Bacteria</taxon>
        <taxon>Pseudomonadati</taxon>
        <taxon>Pseudomonadota</taxon>
        <taxon>Betaproteobacteria</taxon>
        <taxon>Burkholderiales</taxon>
        <taxon>Burkholderiaceae</taxon>
        <taxon>Chitinasiproducens</taxon>
    </lineage>
</organism>
<dbReference type="Pfam" id="PF09335">
    <property type="entry name" value="VTT_dom"/>
    <property type="match status" value="1"/>
</dbReference>
<dbReference type="InterPro" id="IPR032816">
    <property type="entry name" value="VTT_dom"/>
</dbReference>
<dbReference type="InterPro" id="IPR015679">
    <property type="entry name" value="PLipase_D_fam"/>
</dbReference>
<comment type="catalytic activity">
    <reaction evidence="1">
        <text>a 1,2-diacyl-sn-glycero-3-phosphocholine + H2O = a 1,2-diacyl-sn-glycero-3-phosphate + choline + H(+)</text>
        <dbReference type="Rhea" id="RHEA:14445"/>
        <dbReference type="ChEBI" id="CHEBI:15354"/>
        <dbReference type="ChEBI" id="CHEBI:15377"/>
        <dbReference type="ChEBI" id="CHEBI:15378"/>
        <dbReference type="ChEBI" id="CHEBI:57643"/>
        <dbReference type="ChEBI" id="CHEBI:58608"/>
        <dbReference type="EC" id="3.1.4.4"/>
    </reaction>
</comment>
<feature type="transmembrane region" description="Helical" evidence="6">
    <location>
        <begin position="656"/>
        <end position="676"/>
    </location>
</feature>
<keyword evidence="9" id="KW-1185">Reference proteome</keyword>
<proteinExistence type="predicted"/>
<dbReference type="PANTHER" id="PTHR18896">
    <property type="entry name" value="PHOSPHOLIPASE D"/>
    <property type="match status" value="1"/>
</dbReference>
<reference evidence="9" key="1">
    <citation type="submission" date="2016-09" db="EMBL/GenBank/DDBJ databases">
        <authorList>
            <person name="Varghese N."/>
            <person name="Submissions S."/>
        </authorList>
    </citation>
    <scope>NUCLEOTIDE SEQUENCE [LARGE SCALE GENOMIC DNA]</scope>
    <source>
        <strain evidence="9">JS23</strain>
    </source>
</reference>
<dbReference type="PROSITE" id="PS50035">
    <property type="entry name" value="PLD"/>
    <property type="match status" value="2"/>
</dbReference>
<dbReference type="AlphaFoldDB" id="A0A1H2PM34"/>
<evidence type="ECO:0000259" key="7">
    <source>
        <dbReference type="PROSITE" id="PS50035"/>
    </source>
</evidence>
<evidence type="ECO:0000256" key="4">
    <source>
        <dbReference type="ARBA" id="ARBA00023098"/>
    </source>
</evidence>
<keyword evidence="2" id="KW-0677">Repeat</keyword>
<evidence type="ECO:0000256" key="3">
    <source>
        <dbReference type="ARBA" id="ARBA00022801"/>
    </source>
</evidence>
<dbReference type="Pfam" id="PF00614">
    <property type="entry name" value="PLDc"/>
    <property type="match status" value="1"/>
</dbReference>
<dbReference type="GO" id="GO:0009395">
    <property type="term" value="P:phospholipid catabolic process"/>
    <property type="evidence" value="ECO:0007669"/>
    <property type="project" value="TreeGrafter"/>
</dbReference>
<sequence>MPSTVSSPTPPRSSLFEPGRNCWRVEKAGRFRTLVDGAEYFTALRQAIVSAQRSVFILGWDIDSRMRLVPGGADDGFPEPLAEFLHAIVAARRHLRVYVLSWDFAMLYAFEREWLPVFKMGWRAHRRFVFRQDGRHPLGGSHHQKMVVVDDALAFVGGLDLTRSRWDDAAHAADNPLRKDADGKPYAPFHDVQVMFDGPAAAAIGDLARERWVRAIGKRVAQRSRHDDRALDPWPVAFEPDVTDVELAICRTEPEYAGRPAVQEIRQMYLDGIRRAREHVYCENQYFTSGIVAEALVEKLDDPQGPEIVILSRFSEGGWLQEATMGTLRARLHRRLRAVDTDSRYRLYCPHVPELGDACVNVHSKLMIADDSLYFVGSANLNNRSMVLDTECNVALDGSTDPRVAAAIGATRDRLLAEHLGVEPATVAATLAQTHSLVATIEALRGQPRTMVPHDPTVTPDVDALVPDEAIIDPEQPVAPEALITQFVPEEKHKPLTSRFAGLGLLALIAAMGALLWRFTPLSEYLSIAKMVTLAQHVADMPFSPVVIVVVYVLAGLVSMPVTLLIVATGMAFGALEGASYAIGGTLASALVTYLAGRWLGRDTVRRLAGSRINDLSDRVADRGLVAMVVLRLLPVAPFTLVNVIAGASQIRLRDYLLGTVIGMVPGIVATVAFAQQLVNVIRHPTPAAFALLLAIAALLIGLSVALQRVFKRRERRHALAQEAQDGKGGTLQAHGGETADAADQRAAAATSRRNSDSGWLPASSSTAVPARAHGDEATAHGRRVPDASQDALRRASEGDEARGTIKARVGGTLSPAATAPTEDHAASPLAQGQSDQRVDERASHTGQPAREPGQRAHPAGGAASSRASRPNASGTAGTAGTAGTSGTSATSTTPATAGRRAGEASAPDARSSTAGQRAGNAGERR</sequence>
<feature type="region of interest" description="Disordered" evidence="5">
    <location>
        <begin position="721"/>
        <end position="926"/>
    </location>
</feature>
<dbReference type="EMBL" id="FNLO01000003">
    <property type="protein sequence ID" value="SDV47582.1"/>
    <property type="molecule type" value="Genomic_DNA"/>
</dbReference>
<dbReference type="Gene3D" id="3.30.870.10">
    <property type="entry name" value="Endonuclease Chain A"/>
    <property type="match status" value="2"/>
</dbReference>